<proteinExistence type="predicted"/>
<accession>A0A7V1LNY2</accession>
<name>A0A7V1LNY2_CALAY</name>
<dbReference type="SUPFAM" id="SSF51905">
    <property type="entry name" value="FAD/NAD(P)-binding domain"/>
    <property type="match status" value="1"/>
</dbReference>
<dbReference type="PRINTS" id="PR00368">
    <property type="entry name" value="FADPNR"/>
</dbReference>
<evidence type="ECO:0000313" key="3">
    <source>
        <dbReference type="EMBL" id="HED11426.1"/>
    </source>
</evidence>
<sequence>MKPVLVVGGGPAGLEAARGLADLGYQTILVEKNDFLGGKPIEEHYSVFTPDQRDAQEAMQEMIDAVTGRSEIDIKMGTTVIAADGDAPNIMVTLKGKADEEIVEVSSVILATGFKHFDPGRETQMYGYYEYDDVITLVDAEKMLKEKNFVRPSNGEKPKQVCFIQCVGSRDRQIGNQWCSKVCCGIASQEALEIRQLLPDCRVFVFYIDLRAYGFWEDDVYWKAQEQYHVNFIRGIVTEVTKRGDQVVVKGEDTTLGRPMEIPMDIVVLSVGMEPSEGTTAMSKIFDLPLEHHGYIGTTGGCLNTVSTSREGIFVAGAAAGPADLEDSVSMGGAAAMKAAGFVRKAEAQPA</sequence>
<reference evidence="3" key="1">
    <citation type="journal article" date="2020" name="mSystems">
        <title>Genome- and Community-Level Interaction Insights into Carbon Utilization and Element Cycling Functions of Hydrothermarchaeota in Hydrothermal Sediment.</title>
        <authorList>
            <person name="Zhou Z."/>
            <person name="Liu Y."/>
            <person name="Xu W."/>
            <person name="Pan J."/>
            <person name="Luo Z.H."/>
            <person name="Li M."/>
        </authorList>
    </citation>
    <scope>NUCLEOTIDE SEQUENCE [LARGE SCALE GENOMIC DNA]</scope>
    <source>
        <strain evidence="3">HyVt-456</strain>
    </source>
</reference>
<dbReference type="PANTHER" id="PTHR42949">
    <property type="entry name" value="ANAEROBIC GLYCEROL-3-PHOSPHATE DEHYDROGENASE SUBUNIT B"/>
    <property type="match status" value="1"/>
</dbReference>
<dbReference type="PRINTS" id="PR00411">
    <property type="entry name" value="PNDRDTASEI"/>
</dbReference>
<gene>
    <name evidence="3" type="ORF">ENJ10_12110</name>
</gene>
<evidence type="ECO:0000256" key="1">
    <source>
        <dbReference type="ARBA" id="ARBA00023002"/>
    </source>
</evidence>
<evidence type="ECO:0000259" key="2">
    <source>
        <dbReference type="Pfam" id="PF07992"/>
    </source>
</evidence>
<dbReference type="EMBL" id="DRLD01000339">
    <property type="protein sequence ID" value="HED11426.1"/>
    <property type="molecule type" value="Genomic_DNA"/>
</dbReference>
<dbReference type="InterPro" id="IPR036188">
    <property type="entry name" value="FAD/NAD-bd_sf"/>
</dbReference>
<dbReference type="Proteomes" id="UP000886005">
    <property type="component" value="Unassembled WGS sequence"/>
</dbReference>
<feature type="domain" description="FAD/NAD(P)-binding" evidence="2">
    <location>
        <begin position="3"/>
        <end position="124"/>
    </location>
</feature>
<dbReference type="InterPro" id="IPR023753">
    <property type="entry name" value="FAD/NAD-binding_dom"/>
</dbReference>
<dbReference type="Gene3D" id="3.50.50.60">
    <property type="entry name" value="FAD/NAD(P)-binding domain"/>
    <property type="match status" value="2"/>
</dbReference>
<organism evidence="3">
    <name type="scientific">Caldithrix abyssi</name>
    <dbReference type="NCBI Taxonomy" id="187145"/>
    <lineage>
        <taxon>Bacteria</taxon>
        <taxon>Pseudomonadati</taxon>
        <taxon>Calditrichota</taxon>
        <taxon>Calditrichia</taxon>
        <taxon>Calditrichales</taxon>
        <taxon>Calditrichaceae</taxon>
        <taxon>Caldithrix</taxon>
    </lineage>
</organism>
<dbReference type="Pfam" id="PF07992">
    <property type="entry name" value="Pyr_redox_2"/>
    <property type="match status" value="1"/>
</dbReference>
<keyword evidence="1" id="KW-0560">Oxidoreductase</keyword>
<dbReference type="InterPro" id="IPR051691">
    <property type="entry name" value="Metab_Enz_Cyan_OpOx_G3PDH"/>
</dbReference>
<dbReference type="AlphaFoldDB" id="A0A7V1LNY2"/>
<dbReference type="GO" id="GO:0016491">
    <property type="term" value="F:oxidoreductase activity"/>
    <property type="evidence" value="ECO:0007669"/>
    <property type="project" value="UniProtKB-KW"/>
</dbReference>
<dbReference type="PANTHER" id="PTHR42949:SF3">
    <property type="entry name" value="ANAEROBIC GLYCEROL-3-PHOSPHATE DEHYDROGENASE SUBUNIT B"/>
    <property type="match status" value="1"/>
</dbReference>
<comment type="caution">
    <text evidence="3">The sequence shown here is derived from an EMBL/GenBank/DDBJ whole genome shotgun (WGS) entry which is preliminary data.</text>
</comment>
<protein>
    <submittedName>
        <fullName evidence="3">CoB--CoM heterodisulfide reductase iron-sulfur subunit A family protein</fullName>
    </submittedName>
</protein>